<protein>
    <submittedName>
        <fullName evidence="1">Uncharacterized protein</fullName>
    </submittedName>
</protein>
<name>A0A841P391_9HYPH</name>
<sequence length="71" mass="8064">MIANNGGGWFEAAIFASYCCQIKALRLKPWESPPVHGRKEDPQSWRLLQRMLKAGISQFEPDPPAALRVKR</sequence>
<keyword evidence="2" id="KW-1185">Reference proteome</keyword>
<dbReference type="AlphaFoldDB" id="A0A841P391"/>
<proteinExistence type="predicted"/>
<accession>A0A841P391</accession>
<organism evidence="1 2">
    <name type="scientific">Mesorhizobium sangaii</name>
    <dbReference type="NCBI Taxonomy" id="505389"/>
    <lineage>
        <taxon>Bacteria</taxon>
        <taxon>Pseudomonadati</taxon>
        <taxon>Pseudomonadota</taxon>
        <taxon>Alphaproteobacteria</taxon>
        <taxon>Hyphomicrobiales</taxon>
        <taxon>Phyllobacteriaceae</taxon>
        <taxon>Mesorhizobium</taxon>
    </lineage>
</organism>
<evidence type="ECO:0000313" key="1">
    <source>
        <dbReference type="EMBL" id="MBB6407653.1"/>
    </source>
</evidence>
<dbReference type="Proteomes" id="UP000556329">
    <property type="component" value="Unassembled WGS sequence"/>
</dbReference>
<dbReference type="RefSeq" id="WP_184870849.1">
    <property type="nucleotide sequence ID" value="NZ_JACHEF010000001.1"/>
</dbReference>
<evidence type="ECO:0000313" key="2">
    <source>
        <dbReference type="Proteomes" id="UP000556329"/>
    </source>
</evidence>
<reference evidence="1 2" key="1">
    <citation type="submission" date="2020-08" db="EMBL/GenBank/DDBJ databases">
        <title>Genomic Encyclopedia of Type Strains, Phase IV (KMG-IV): sequencing the most valuable type-strain genomes for metagenomic binning, comparative biology and taxonomic classification.</title>
        <authorList>
            <person name="Goeker M."/>
        </authorList>
    </citation>
    <scope>NUCLEOTIDE SEQUENCE [LARGE SCALE GENOMIC DNA]</scope>
    <source>
        <strain evidence="1 2">DSM 100039</strain>
    </source>
</reference>
<dbReference type="EMBL" id="JACHEF010000001">
    <property type="protein sequence ID" value="MBB6407653.1"/>
    <property type="molecule type" value="Genomic_DNA"/>
</dbReference>
<gene>
    <name evidence="1" type="ORF">HNQ71_000297</name>
</gene>
<comment type="caution">
    <text evidence="1">The sequence shown here is derived from an EMBL/GenBank/DDBJ whole genome shotgun (WGS) entry which is preliminary data.</text>
</comment>